<protein>
    <recommendedName>
        <fullName evidence="6">Peptidase M20 dimerisation domain-containing protein</fullName>
    </recommendedName>
</protein>
<organism evidence="7">
    <name type="scientific">uncultured Dysgonomonas sp</name>
    <dbReference type="NCBI Taxonomy" id="206096"/>
    <lineage>
        <taxon>Bacteria</taxon>
        <taxon>Pseudomonadati</taxon>
        <taxon>Bacteroidota</taxon>
        <taxon>Bacteroidia</taxon>
        <taxon>Bacteroidales</taxon>
        <taxon>Dysgonomonadaceae</taxon>
        <taxon>Dysgonomonas</taxon>
        <taxon>environmental samples</taxon>
    </lineage>
</organism>
<evidence type="ECO:0000256" key="1">
    <source>
        <dbReference type="ARBA" id="ARBA00001947"/>
    </source>
</evidence>
<evidence type="ECO:0000256" key="4">
    <source>
        <dbReference type="ARBA" id="ARBA00022833"/>
    </source>
</evidence>
<dbReference type="InterPro" id="IPR001261">
    <property type="entry name" value="ArgE/DapE_CS"/>
</dbReference>
<dbReference type="Gene3D" id="3.40.630.10">
    <property type="entry name" value="Zn peptidases"/>
    <property type="match status" value="1"/>
</dbReference>
<dbReference type="Pfam" id="PF07687">
    <property type="entry name" value="M20_dimer"/>
    <property type="match status" value="1"/>
</dbReference>
<keyword evidence="5" id="KW-0170">Cobalt</keyword>
<reference evidence="7" key="1">
    <citation type="submission" date="2016-04" db="EMBL/GenBank/DDBJ databases">
        <authorList>
            <person name="Evans L.H."/>
            <person name="Alamgir A."/>
            <person name="Owens N."/>
            <person name="Weber N.D."/>
            <person name="Virtaneva K."/>
            <person name="Barbian K."/>
            <person name="Babar A."/>
            <person name="Rosenke K."/>
        </authorList>
    </citation>
    <scope>NUCLEOTIDE SEQUENCE</scope>
    <source>
        <strain evidence="7">86-1</strain>
    </source>
</reference>
<evidence type="ECO:0000256" key="5">
    <source>
        <dbReference type="ARBA" id="ARBA00023285"/>
    </source>
</evidence>
<dbReference type="EMBL" id="FLUM01000003">
    <property type="protein sequence ID" value="SBW01917.1"/>
    <property type="molecule type" value="Genomic_DNA"/>
</dbReference>
<dbReference type="Pfam" id="PF01546">
    <property type="entry name" value="Peptidase_M20"/>
    <property type="match status" value="1"/>
</dbReference>
<gene>
    <name evidence="7" type="ORF">KL86DYS1_30128</name>
</gene>
<keyword evidence="3" id="KW-0378">Hydrolase</keyword>
<evidence type="ECO:0000256" key="2">
    <source>
        <dbReference type="ARBA" id="ARBA00022723"/>
    </source>
</evidence>
<dbReference type="AlphaFoldDB" id="A0A212JR68"/>
<dbReference type="InterPro" id="IPR002933">
    <property type="entry name" value="Peptidase_M20"/>
</dbReference>
<sequence>MEHDIDALYYNAVDLLKEMIKTPSFSREEHNVAEVVAACMRKAGYEPQRKGNNLWIQSKDFDEAKPTILLNSHIDTVRPVSGWTKDPFTPEVDDDTLFGLGSNDAGASLVSLLHTFFILTAKKQDYNLIFLASCEEEVSGKDGAEAIVSLLPKIEFGIVGEPTQMNPAIAEKGLLVLDCTAYGKAGHAARNEGENAIYKALKDVEWFRTYQFPEVSDLLGPVKMTVSMINAGTQHNVVPDKCDFVVDVRSNELYSNEELFNLIDRQTGCEVKPRSFRLNSSRIALENPFVQRAIMIGKEPYGSPTLSDQTFMPFPTLKMGPGDSARSHTANEYILLSEIREGIELYVKLLDGLRL</sequence>
<dbReference type="RefSeq" id="WP_296941855.1">
    <property type="nucleotide sequence ID" value="NZ_LT599032.1"/>
</dbReference>
<dbReference type="SUPFAM" id="SSF55031">
    <property type="entry name" value="Bacterial exopeptidase dimerisation domain"/>
    <property type="match status" value="1"/>
</dbReference>
<dbReference type="PANTHER" id="PTHR43808">
    <property type="entry name" value="ACETYLORNITHINE DEACETYLASE"/>
    <property type="match status" value="1"/>
</dbReference>
<dbReference type="PROSITE" id="PS00758">
    <property type="entry name" value="ARGE_DAPE_CPG2_1"/>
    <property type="match status" value="1"/>
</dbReference>
<feature type="domain" description="Peptidase M20 dimerisation" evidence="6">
    <location>
        <begin position="169"/>
        <end position="264"/>
    </location>
</feature>
<dbReference type="GO" id="GO:0008777">
    <property type="term" value="F:acetylornithine deacetylase activity"/>
    <property type="evidence" value="ECO:0007669"/>
    <property type="project" value="TreeGrafter"/>
</dbReference>
<dbReference type="Gene3D" id="3.30.70.360">
    <property type="match status" value="1"/>
</dbReference>
<dbReference type="GO" id="GO:0006526">
    <property type="term" value="P:L-arginine biosynthetic process"/>
    <property type="evidence" value="ECO:0007669"/>
    <property type="project" value="TreeGrafter"/>
</dbReference>
<evidence type="ECO:0000313" key="7">
    <source>
        <dbReference type="EMBL" id="SBW01917.1"/>
    </source>
</evidence>
<dbReference type="InterPro" id="IPR011650">
    <property type="entry name" value="Peptidase_M20_dimer"/>
</dbReference>
<dbReference type="InterPro" id="IPR050072">
    <property type="entry name" value="Peptidase_M20A"/>
</dbReference>
<evidence type="ECO:0000256" key="3">
    <source>
        <dbReference type="ARBA" id="ARBA00022801"/>
    </source>
</evidence>
<name>A0A212JR68_9BACT</name>
<dbReference type="SUPFAM" id="SSF53187">
    <property type="entry name" value="Zn-dependent exopeptidases"/>
    <property type="match status" value="1"/>
</dbReference>
<keyword evidence="2" id="KW-0479">Metal-binding</keyword>
<dbReference type="GO" id="GO:0046872">
    <property type="term" value="F:metal ion binding"/>
    <property type="evidence" value="ECO:0007669"/>
    <property type="project" value="UniProtKB-KW"/>
</dbReference>
<evidence type="ECO:0000259" key="6">
    <source>
        <dbReference type="Pfam" id="PF07687"/>
    </source>
</evidence>
<proteinExistence type="predicted"/>
<dbReference type="PANTHER" id="PTHR43808:SF31">
    <property type="entry name" value="N-ACETYL-L-CITRULLINE DEACETYLASE"/>
    <property type="match status" value="1"/>
</dbReference>
<keyword evidence="4" id="KW-0862">Zinc</keyword>
<dbReference type="CDD" id="cd05651">
    <property type="entry name" value="M20_ArgE_DapE-like"/>
    <property type="match status" value="1"/>
</dbReference>
<accession>A0A212JR68</accession>
<comment type="cofactor">
    <cofactor evidence="1">
        <name>Zn(2+)</name>
        <dbReference type="ChEBI" id="CHEBI:29105"/>
    </cofactor>
</comment>
<dbReference type="InterPro" id="IPR036264">
    <property type="entry name" value="Bact_exopeptidase_dim_dom"/>
</dbReference>